<keyword evidence="3 8" id="KW-0812">Transmembrane</keyword>
<evidence type="ECO:0000256" key="5">
    <source>
        <dbReference type="ARBA" id="ARBA00023136"/>
    </source>
</evidence>
<accession>A0A5J4YRF3</accession>
<reference evidence="11" key="1">
    <citation type="journal article" date="2019" name="Nat. Commun.">
        <title>Expansion of phycobilisome linker gene families in mesophilic red algae.</title>
        <authorList>
            <person name="Lee J."/>
            <person name="Kim D."/>
            <person name="Bhattacharya D."/>
            <person name="Yoon H.S."/>
        </authorList>
    </citation>
    <scope>NUCLEOTIDE SEQUENCE [LARGE SCALE GENOMIC DNA]</scope>
    <source>
        <strain evidence="11">CCMP 1328</strain>
    </source>
</reference>
<evidence type="ECO:0000256" key="3">
    <source>
        <dbReference type="ARBA" id="ARBA00022692"/>
    </source>
</evidence>
<evidence type="ECO:0000259" key="9">
    <source>
        <dbReference type="Pfam" id="PF13886"/>
    </source>
</evidence>
<evidence type="ECO:0000256" key="4">
    <source>
        <dbReference type="ARBA" id="ARBA00022989"/>
    </source>
</evidence>
<dbReference type="InterPro" id="IPR025256">
    <property type="entry name" value="TM7S3/TM198-like_dom"/>
</dbReference>
<evidence type="ECO:0000313" key="11">
    <source>
        <dbReference type="Proteomes" id="UP000324585"/>
    </source>
</evidence>
<dbReference type="GO" id="GO:0005886">
    <property type="term" value="C:plasma membrane"/>
    <property type="evidence" value="ECO:0007669"/>
    <property type="project" value="TreeGrafter"/>
</dbReference>
<keyword evidence="11" id="KW-1185">Reference proteome</keyword>
<organism evidence="10 11">
    <name type="scientific">Porphyridium purpureum</name>
    <name type="common">Red alga</name>
    <name type="synonym">Porphyridium cruentum</name>
    <dbReference type="NCBI Taxonomy" id="35688"/>
    <lineage>
        <taxon>Eukaryota</taxon>
        <taxon>Rhodophyta</taxon>
        <taxon>Bangiophyceae</taxon>
        <taxon>Porphyridiales</taxon>
        <taxon>Porphyridiaceae</taxon>
        <taxon>Porphyridium</taxon>
    </lineage>
</organism>
<dbReference type="AlphaFoldDB" id="A0A5J4YRF3"/>
<feature type="transmembrane region" description="Helical" evidence="8">
    <location>
        <begin position="150"/>
        <end position="174"/>
    </location>
</feature>
<feature type="compositionally biased region" description="Basic residues" evidence="7">
    <location>
        <begin position="280"/>
        <end position="290"/>
    </location>
</feature>
<feature type="transmembrane region" description="Helical" evidence="8">
    <location>
        <begin position="125"/>
        <end position="145"/>
    </location>
</feature>
<feature type="transmembrane region" description="Helical" evidence="8">
    <location>
        <begin position="189"/>
        <end position="211"/>
    </location>
</feature>
<feature type="transmembrane region" description="Helical" evidence="8">
    <location>
        <begin position="12"/>
        <end position="36"/>
    </location>
</feature>
<dbReference type="OMA" id="AWISITA"/>
<dbReference type="PANTHER" id="PTHR31247:SF5">
    <property type="entry name" value="DUF4203 DOMAIN-CONTAINING PROTEIN"/>
    <property type="match status" value="1"/>
</dbReference>
<evidence type="ECO:0000256" key="1">
    <source>
        <dbReference type="ARBA" id="ARBA00004141"/>
    </source>
</evidence>
<evidence type="ECO:0000313" key="10">
    <source>
        <dbReference type="EMBL" id="KAA8493876.1"/>
    </source>
</evidence>
<evidence type="ECO:0000256" key="8">
    <source>
        <dbReference type="SAM" id="Phobius"/>
    </source>
</evidence>
<evidence type="ECO:0000256" key="2">
    <source>
        <dbReference type="ARBA" id="ARBA00006244"/>
    </source>
</evidence>
<dbReference type="EMBL" id="VRMN01000006">
    <property type="protein sequence ID" value="KAA8493876.1"/>
    <property type="molecule type" value="Genomic_DNA"/>
</dbReference>
<keyword evidence="5 8" id="KW-0472">Membrane</keyword>
<dbReference type="Pfam" id="PF13886">
    <property type="entry name" value="TM7S3_TM198"/>
    <property type="match status" value="1"/>
</dbReference>
<feature type="transmembrane region" description="Helical" evidence="8">
    <location>
        <begin position="41"/>
        <end position="59"/>
    </location>
</feature>
<gene>
    <name evidence="10" type="ORF">FVE85_5013</name>
</gene>
<evidence type="ECO:0000256" key="7">
    <source>
        <dbReference type="SAM" id="MobiDB-lite"/>
    </source>
</evidence>
<comment type="similarity">
    <text evidence="2">Belongs to the TMEM198 family.</text>
</comment>
<comment type="subcellular location">
    <subcellularLocation>
        <location evidence="1">Membrane</location>
        <topology evidence="1">Multi-pass membrane protein</topology>
    </subcellularLocation>
</comment>
<comment type="caution">
    <text evidence="10">The sequence shown here is derived from an EMBL/GenBank/DDBJ whole genome shotgun (WGS) entry which is preliminary data.</text>
</comment>
<feature type="transmembrane region" description="Helical" evidence="8">
    <location>
        <begin position="98"/>
        <end position="119"/>
    </location>
</feature>
<sequence length="290" mass="30634">MSSGYEAALQVLAKYEVVVAGVALPFCLLTCVLGYILLRPLLFLTGFGVGGLCAYTAAFRVTTAVGSAHSAWISITAMLVCGLLVGLLAALLVPLGVFLVGASCGIAIILSLRTLILGIDTTHAALIFYILCLASAVVAGFLAVLLQQPVIIVCTAVSGAFGFVYAVGIFAGAFPRTLDATTLHNAHTWLYFGGFVLLTLVGVVTQFVIVARGKEREASGSHARKGNSDVQPLKRSEARPAQVVAFDEIDDFGNAGDREHRDEDIEMHAYPASDSGNKGLKWKSKKKPFV</sequence>
<feature type="region of interest" description="Disordered" evidence="7">
    <location>
        <begin position="219"/>
        <end position="290"/>
    </location>
</feature>
<dbReference type="Proteomes" id="UP000324585">
    <property type="component" value="Unassembled WGS sequence"/>
</dbReference>
<feature type="domain" description="TM7S3/TM198-like" evidence="9">
    <location>
        <begin position="24"/>
        <end position="207"/>
    </location>
</feature>
<keyword evidence="4 8" id="KW-1133">Transmembrane helix</keyword>
<feature type="compositionally biased region" description="Basic and acidic residues" evidence="7">
    <location>
        <begin position="256"/>
        <end position="267"/>
    </location>
</feature>
<evidence type="ECO:0000256" key="6">
    <source>
        <dbReference type="ARBA" id="ARBA00049737"/>
    </source>
</evidence>
<dbReference type="InterPro" id="IPR040236">
    <property type="entry name" value="TMEM198"/>
</dbReference>
<feature type="transmembrane region" description="Helical" evidence="8">
    <location>
        <begin position="71"/>
        <end position="91"/>
    </location>
</feature>
<proteinExistence type="inferred from homology"/>
<name>A0A5J4YRF3_PORPP</name>
<protein>
    <recommendedName>
        <fullName evidence="6">Transmembrane protein 198</fullName>
    </recommendedName>
</protein>
<dbReference type="PANTHER" id="PTHR31247">
    <property type="entry name" value="TRANSMEMBRANE PROTEIN 198 FAMILY MEMBER"/>
    <property type="match status" value="1"/>
</dbReference>